<dbReference type="EMBL" id="JBHTLY010000002">
    <property type="protein sequence ID" value="MFD1201388.1"/>
    <property type="molecule type" value="Genomic_DNA"/>
</dbReference>
<sequence>MVKVFYGALIALIVAFAISEFTGLWPEQFGSVSRLNDLLGVLAILLVVASLGAMTLPSVVAWSFRKPLLREYKCIAKAQKASGTSAGQAGSAAAPLDHAEFFEQLTHGICAFDDHTDTSPARLIAQAGQRTRTLAEWPWQLPELAPWATGAESRLRANVVLRFLMRERLETVTGRLQTLHAYARSFPAAPPGIAEGGAAEGSRQLINRRASRAFSSQVERHTGASVLATGLHTRAGVDTVRLWHSDRVRSQNASGDRRPTDGNFVKNHFPGDARPAGRKARGTATSAAAQEVLPKCEWEKKLQADERYLIGDRDNHVPILDGVTVSENRWAGTVEFVLSTHSSCSAATDHSPYACKGAADALGLGASPIWAEEQRVVKRNYSASQQGGEGHEEGLVKPSVLESNLAVHVVLVITDEQNNRYLVLVRRGNTFRFGNAMLTVPSETIALAAGGHRGYTDEHGAPDLRQHALSGLRRALGMDLTPTQLRPSHVVMVNQRESLNSASGGRSQLVCSVGFTASLACSKGEIEAALAQASRVSQHGVQGVVFLPLGTATGAASDAEAEAQANATVDELFEDLAARRPEMDQMSTTAALIVAGRLLGIGRLTDALKSLAGGSEWWNAAWHDEPSGPSRAAVGLAQSRVIPQ</sequence>
<evidence type="ECO:0000256" key="1">
    <source>
        <dbReference type="SAM" id="MobiDB-lite"/>
    </source>
</evidence>
<feature type="transmembrane region" description="Helical" evidence="2">
    <location>
        <begin position="38"/>
        <end position="64"/>
    </location>
</feature>
<evidence type="ECO:0000313" key="3">
    <source>
        <dbReference type="EMBL" id="MFD1201388.1"/>
    </source>
</evidence>
<feature type="region of interest" description="Disordered" evidence="1">
    <location>
        <begin position="248"/>
        <end position="280"/>
    </location>
</feature>
<organism evidence="3 4">
    <name type="scientific">Leucobacter albus</name>
    <dbReference type="NCBI Taxonomy" id="272210"/>
    <lineage>
        <taxon>Bacteria</taxon>
        <taxon>Bacillati</taxon>
        <taxon>Actinomycetota</taxon>
        <taxon>Actinomycetes</taxon>
        <taxon>Micrococcales</taxon>
        <taxon>Microbacteriaceae</taxon>
        <taxon>Leucobacter</taxon>
    </lineage>
</organism>
<protein>
    <recommendedName>
        <fullName evidence="5">Nudix hydrolase domain-containing protein</fullName>
    </recommendedName>
</protein>
<keyword evidence="2" id="KW-1133">Transmembrane helix</keyword>
<keyword evidence="2" id="KW-0472">Membrane</keyword>
<keyword evidence="4" id="KW-1185">Reference proteome</keyword>
<evidence type="ECO:0008006" key="5">
    <source>
        <dbReference type="Google" id="ProtNLM"/>
    </source>
</evidence>
<evidence type="ECO:0000313" key="4">
    <source>
        <dbReference type="Proteomes" id="UP001597181"/>
    </source>
</evidence>
<name>A0ABW3TLR3_9MICO</name>
<gene>
    <name evidence="3" type="ORF">ACFQ3U_05710</name>
</gene>
<feature type="transmembrane region" description="Helical" evidence="2">
    <location>
        <begin position="6"/>
        <end position="26"/>
    </location>
</feature>
<reference evidence="4" key="1">
    <citation type="journal article" date="2019" name="Int. J. Syst. Evol. Microbiol.">
        <title>The Global Catalogue of Microorganisms (GCM) 10K type strain sequencing project: providing services to taxonomists for standard genome sequencing and annotation.</title>
        <authorList>
            <consortium name="The Broad Institute Genomics Platform"/>
            <consortium name="The Broad Institute Genome Sequencing Center for Infectious Disease"/>
            <person name="Wu L."/>
            <person name="Ma J."/>
        </authorList>
    </citation>
    <scope>NUCLEOTIDE SEQUENCE [LARGE SCALE GENOMIC DNA]</scope>
    <source>
        <strain evidence="4">CCUG 50213</strain>
    </source>
</reference>
<proteinExistence type="predicted"/>
<dbReference type="Proteomes" id="UP001597181">
    <property type="component" value="Unassembled WGS sequence"/>
</dbReference>
<evidence type="ECO:0000256" key="2">
    <source>
        <dbReference type="SAM" id="Phobius"/>
    </source>
</evidence>
<feature type="compositionally biased region" description="Basic and acidic residues" evidence="1">
    <location>
        <begin position="248"/>
        <end position="260"/>
    </location>
</feature>
<comment type="caution">
    <text evidence="3">The sequence shown here is derived from an EMBL/GenBank/DDBJ whole genome shotgun (WGS) entry which is preliminary data.</text>
</comment>
<dbReference type="RefSeq" id="WP_343962853.1">
    <property type="nucleotide sequence ID" value="NZ_BAAAKZ010000019.1"/>
</dbReference>
<accession>A0ABW3TLR3</accession>
<keyword evidence="2" id="KW-0812">Transmembrane</keyword>